<dbReference type="InterPro" id="IPR002213">
    <property type="entry name" value="UDP_glucos_trans"/>
</dbReference>
<dbReference type="EMBL" id="CM017323">
    <property type="protein sequence ID" value="KAE8022883.1"/>
    <property type="molecule type" value="Genomic_DNA"/>
</dbReference>
<gene>
    <name evidence="4" type="ORF">FH972_008644</name>
</gene>
<dbReference type="GO" id="GO:0080043">
    <property type="term" value="F:quercetin 3-O-glucosyltransferase activity"/>
    <property type="evidence" value="ECO:0007669"/>
    <property type="project" value="TreeGrafter"/>
</dbReference>
<keyword evidence="5" id="KW-1185">Reference proteome</keyword>
<evidence type="ECO:0000256" key="2">
    <source>
        <dbReference type="ARBA" id="ARBA00022679"/>
    </source>
</evidence>
<evidence type="ECO:0000259" key="3">
    <source>
        <dbReference type="Pfam" id="PF26168"/>
    </source>
</evidence>
<evidence type="ECO:0000313" key="4">
    <source>
        <dbReference type="EMBL" id="KAE8022883.1"/>
    </source>
</evidence>
<dbReference type="Proteomes" id="UP000327013">
    <property type="component" value="Chromosome 3"/>
</dbReference>
<dbReference type="Gene3D" id="3.40.50.2000">
    <property type="entry name" value="Glycogen Phosphorylase B"/>
    <property type="match status" value="2"/>
</dbReference>
<comment type="similarity">
    <text evidence="1">Belongs to the UDP-glycosyltransferase family.</text>
</comment>
<dbReference type="GO" id="GO:0080044">
    <property type="term" value="F:quercetin 7-O-glucosyltransferase activity"/>
    <property type="evidence" value="ECO:0007669"/>
    <property type="project" value="TreeGrafter"/>
</dbReference>
<dbReference type="PANTHER" id="PTHR11926:SF1534">
    <property type="entry name" value="GLYCOSYLTRANSFERASE"/>
    <property type="match status" value="1"/>
</dbReference>
<dbReference type="FunFam" id="3.40.50.2000:FF:000019">
    <property type="entry name" value="Glycosyltransferase"/>
    <property type="match status" value="1"/>
</dbReference>
<dbReference type="PANTHER" id="PTHR11926">
    <property type="entry name" value="GLUCOSYL/GLUCURONOSYL TRANSFERASES"/>
    <property type="match status" value="1"/>
</dbReference>
<protein>
    <recommendedName>
        <fullName evidence="3">Glycosyltransferase N-terminal domain-containing protein</fullName>
    </recommendedName>
</protein>
<dbReference type="AlphaFoldDB" id="A0A5N6QZB4"/>
<keyword evidence="2" id="KW-0808">Transferase</keyword>
<proteinExistence type="inferred from homology"/>
<name>A0A5N6QZB4_9ROSI</name>
<reference evidence="4 5" key="1">
    <citation type="submission" date="2019-06" db="EMBL/GenBank/DDBJ databases">
        <title>A chromosomal-level reference genome of Carpinus fangiana (Coryloideae, Betulaceae).</title>
        <authorList>
            <person name="Yang X."/>
            <person name="Wang Z."/>
            <person name="Zhang L."/>
            <person name="Hao G."/>
            <person name="Liu J."/>
            <person name="Yang Y."/>
        </authorList>
    </citation>
    <scope>NUCLEOTIDE SEQUENCE [LARGE SCALE GENOMIC DNA]</scope>
    <source>
        <strain evidence="4">Cfa_2016G</strain>
        <tissue evidence="4">Leaf</tissue>
    </source>
</reference>
<dbReference type="OrthoDB" id="5835829at2759"/>
<organism evidence="4 5">
    <name type="scientific">Carpinus fangiana</name>
    <dbReference type="NCBI Taxonomy" id="176857"/>
    <lineage>
        <taxon>Eukaryota</taxon>
        <taxon>Viridiplantae</taxon>
        <taxon>Streptophyta</taxon>
        <taxon>Embryophyta</taxon>
        <taxon>Tracheophyta</taxon>
        <taxon>Spermatophyta</taxon>
        <taxon>Magnoliopsida</taxon>
        <taxon>eudicotyledons</taxon>
        <taxon>Gunneridae</taxon>
        <taxon>Pentapetalae</taxon>
        <taxon>rosids</taxon>
        <taxon>fabids</taxon>
        <taxon>Fagales</taxon>
        <taxon>Betulaceae</taxon>
        <taxon>Carpinus</taxon>
    </lineage>
</organism>
<dbReference type="InterPro" id="IPR058980">
    <property type="entry name" value="Glyco_transf_N"/>
</dbReference>
<feature type="domain" description="Glycosyltransferase N-terminal" evidence="3">
    <location>
        <begin position="8"/>
        <end position="155"/>
    </location>
</feature>
<dbReference type="SUPFAM" id="SSF53756">
    <property type="entry name" value="UDP-Glycosyltransferase/glycogen phosphorylase"/>
    <property type="match status" value="1"/>
</dbReference>
<dbReference type="CDD" id="cd03784">
    <property type="entry name" value="GT1_Gtf-like"/>
    <property type="match status" value="1"/>
</dbReference>
<sequence>MNSRHFLLISLPAQGHINPTLELAKRLIHAGARVTFATTVRGLGQIKAFPSLDGLSYASFSDGFDDGTKPTDDPNHIMSEFKRVGSQTLTNLILRLSNEQHRVNFLIYTLLLPWAADVAREMAIPSAFLCIHSTAAFAIYHHYFNSQNGMHQIYNSNPPDSVQLQGLPPFASTDLPSFLLPTSPHASITPTFQEHIRTLEKDANPCVLLNTFDALEEEAIKTVDNMNLTTIGPLIPDSSFGCDLFERSKDYLQWLSSKPTHSVIYVSFGSMVVMQRKQMDEILHGLVESGRPFLWVIRSTENGREEAEDLIKNKSEEEEQGLIVPWCSQVEVLCHNSVGCCVTHCGWNSTLESMAAGVPVVACPHFSDQTTNAKLVEEVWGTGIKARVNEEGIVEREEMKKCVEMIMGGGGKGEEIRRNVERWKSLAVQAGKDGGSSQEHLKLFLEKLR</sequence>
<dbReference type="Pfam" id="PF00201">
    <property type="entry name" value="UDPGT"/>
    <property type="match status" value="1"/>
</dbReference>
<evidence type="ECO:0000313" key="5">
    <source>
        <dbReference type="Proteomes" id="UP000327013"/>
    </source>
</evidence>
<evidence type="ECO:0000256" key="1">
    <source>
        <dbReference type="ARBA" id="ARBA00009995"/>
    </source>
</evidence>
<dbReference type="Pfam" id="PF26168">
    <property type="entry name" value="Glyco_transf_N"/>
    <property type="match status" value="1"/>
</dbReference>
<accession>A0A5N6QZB4</accession>